<reference evidence="3" key="3">
    <citation type="submission" date="2015-04" db="UniProtKB">
        <authorList>
            <consortium name="EnsemblPlants"/>
        </authorList>
    </citation>
    <scope>IDENTIFICATION</scope>
    <source>
        <strain evidence="3">cv. Jemalong A17</strain>
    </source>
</reference>
<keyword evidence="1" id="KW-0472">Membrane</keyword>
<feature type="transmembrane region" description="Helical" evidence="1">
    <location>
        <begin position="53"/>
        <end position="75"/>
    </location>
</feature>
<dbReference type="AlphaFoldDB" id="G7KJG6"/>
<keyword evidence="4" id="KW-1185">Reference proteome</keyword>
<accession>G7KJG6</accession>
<evidence type="ECO:0000313" key="4">
    <source>
        <dbReference type="Proteomes" id="UP000002051"/>
    </source>
</evidence>
<keyword evidence="1" id="KW-1133">Transmembrane helix</keyword>
<evidence type="ECO:0000256" key="1">
    <source>
        <dbReference type="SAM" id="Phobius"/>
    </source>
</evidence>
<gene>
    <name evidence="2" type="ordered locus">MTR_6g008790</name>
</gene>
<dbReference type="HOGENOM" id="CLU_2076599_0_0_1"/>
<dbReference type="PaxDb" id="3880-AES74594"/>
<name>G7KJG6_MEDTR</name>
<evidence type="ECO:0000313" key="3">
    <source>
        <dbReference type="EnsemblPlants" id="AES74594"/>
    </source>
</evidence>
<reference evidence="2 4" key="1">
    <citation type="journal article" date="2011" name="Nature">
        <title>The Medicago genome provides insight into the evolution of rhizobial symbioses.</title>
        <authorList>
            <person name="Young N.D."/>
            <person name="Debelle F."/>
            <person name="Oldroyd G.E."/>
            <person name="Geurts R."/>
            <person name="Cannon S.B."/>
            <person name="Udvardi M.K."/>
            <person name="Benedito V.A."/>
            <person name="Mayer K.F."/>
            <person name="Gouzy J."/>
            <person name="Schoof H."/>
            <person name="Van de Peer Y."/>
            <person name="Proost S."/>
            <person name="Cook D.R."/>
            <person name="Meyers B.C."/>
            <person name="Spannagl M."/>
            <person name="Cheung F."/>
            <person name="De Mita S."/>
            <person name="Krishnakumar V."/>
            <person name="Gundlach H."/>
            <person name="Zhou S."/>
            <person name="Mudge J."/>
            <person name="Bharti A.K."/>
            <person name="Murray J.D."/>
            <person name="Naoumkina M.A."/>
            <person name="Rosen B."/>
            <person name="Silverstein K.A."/>
            <person name="Tang H."/>
            <person name="Rombauts S."/>
            <person name="Zhao P.X."/>
            <person name="Zhou P."/>
            <person name="Barbe V."/>
            <person name="Bardou P."/>
            <person name="Bechner M."/>
            <person name="Bellec A."/>
            <person name="Berger A."/>
            <person name="Berges H."/>
            <person name="Bidwell S."/>
            <person name="Bisseling T."/>
            <person name="Choisne N."/>
            <person name="Couloux A."/>
            <person name="Denny R."/>
            <person name="Deshpande S."/>
            <person name="Dai X."/>
            <person name="Doyle J.J."/>
            <person name="Dudez A.M."/>
            <person name="Farmer A.D."/>
            <person name="Fouteau S."/>
            <person name="Franken C."/>
            <person name="Gibelin C."/>
            <person name="Gish J."/>
            <person name="Goldstein S."/>
            <person name="Gonzalez A.J."/>
            <person name="Green P.J."/>
            <person name="Hallab A."/>
            <person name="Hartog M."/>
            <person name="Hua A."/>
            <person name="Humphray S.J."/>
            <person name="Jeong D.H."/>
            <person name="Jing Y."/>
            <person name="Jocker A."/>
            <person name="Kenton S.M."/>
            <person name="Kim D.J."/>
            <person name="Klee K."/>
            <person name="Lai H."/>
            <person name="Lang C."/>
            <person name="Lin S."/>
            <person name="Macmil S.L."/>
            <person name="Magdelenat G."/>
            <person name="Matthews L."/>
            <person name="McCorrison J."/>
            <person name="Monaghan E.L."/>
            <person name="Mun J.H."/>
            <person name="Najar F.Z."/>
            <person name="Nicholson C."/>
            <person name="Noirot C."/>
            <person name="O'Bleness M."/>
            <person name="Paule C.R."/>
            <person name="Poulain J."/>
            <person name="Prion F."/>
            <person name="Qin B."/>
            <person name="Qu C."/>
            <person name="Retzel E.F."/>
            <person name="Riddle C."/>
            <person name="Sallet E."/>
            <person name="Samain S."/>
            <person name="Samson N."/>
            <person name="Sanders I."/>
            <person name="Saurat O."/>
            <person name="Scarpelli C."/>
            <person name="Schiex T."/>
            <person name="Segurens B."/>
            <person name="Severin A.J."/>
            <person name="Sherrier D.J."/>
            <person name="Shi R."/>
            <person name="Sims S."/>
            <person name="Singer S.R."/>
            <person name="Sinharoy S."/>
            <person name="Sterck L."/>
            <person name="Viollet A."/>
            <person name="Wang B.B."/>
            <person name="Wang K."/>
            <person name="Wang M."/>
            <person name="Wang X."/>
            <person name="Warfsmann J."/>
            <person name="Weissenbach J."/>
            <person name="White D.D."/>
            <person name="White J.D."/>
            <person name="Wiley G.B."/>
            <person name="Wincker P."/>
            <person name="Xing Y."/>
            <person name="Yang L."/>
            <person name="Yao Z."/>
            <person name="Ying F."/>
            <person name="Zhai J."/>
            <person name="Zhou L."/>
            <person name="Zuber A."/>
            <person name="Denarie J."/>
            <person name="Dixon R.A."/>
            <person name="May G.D."/>
            <person name="Schwartz D.C."/>
            <person name="Rogers J."/>
            <person name="Quetier F."/>
            <person name="Town C.D."/>
            <person name="Roe B.A."/>
        </authorList>
    </citation>
    <scope>NUCLEOTIDE SEQUENCE [LARGE SCALE GENOMIC DNA]</scope>
    <source>
        <strain evidence="2">A17</strain>
        <strain evidence="3 4">cv. Jemalong A17</strain>
    </source>
</reference>
<protein>
    <submittedName>
        <fullName evidence="2">Transmembrane protein, putative</fullName>
    </submittedName>
</protein>
<dbReference type="Proteomes" id="UP000002051">
    <property type="component" value="Chromosome 6"/>
</dbReference>
<proteinExistence type="predicted"/>
<evidence type="ECO:0000313" key="2">
    <source>
        <dbReference type="EMBL" id="AES74594.1"/>
    </source>
</evidence>
<organism evidence="2 4">
    <name type="scientific">Medicago truncatula</name>
    <name type="common">Barrel medic</name>
    <name type="synonym">Medicago tribuloides</name>
    <dbReference type="NCBI Taxonomy" id="3880"/>
    <lineage>
        <taxon>Eukaryota</taxon>
        <taxon>Viridiplantae</taxon>
        <taxon>Streptophyta</taxon>
        <taxon>Embryophyta</taxon>
        <taxon>Tracheophyta</taxon>
        <taxon>Spermatophyta</taxon>
        <taxon>Magnoliopsida</taxon>
        <taxon>eudicotyledons</taxon>
        <taxon>Gunneridae</taxon>
        <taxon>Pentapetalae</taxon>
        <taxon>rosids</taxon>
        <taxon>fabids</taxon>
        <taxon>Fabales</taxon>
        <taxon>Fabaceae</taxon>
        <taxon>Papilionoideae</taxon>
        <taxon>50 kb inversion clade</taxon>
        <taxon>NPAAA clade</taxon>
        <taxon>Hologalegina</taxon>
        <taxon>IRL clade</taxon>
        <taxon>Trifolieae</taxon>
        <taxon>Medicago</taxon>
    </lineage>
</organism>
<dbReference type="EnsemblPlants" id="AES74594">
    <property type="protein sequence ID" value="AES74594"/>
    <property type="gene ID" value="MTR_6g008790"/>
</dbReference>
<dbReference type="EMBL" id="CM001222">
    <property type="protein sequence ID" value="AES74594.1"/>
    <property type="molecule type" value="Genomic_DNA"/>
</dbReference>
<reference evidence="2 4" key="2">
    <citation type="journal article" date="2014" name="BMC Genomics">
        <title>An improved genome release (version Mt4.0) for the model legume Medicago truncatula.</title>
        <authorList>
            <person name="Tang H."/>
            <person name="Krishnakumar V."/>
            <person name="Bidwell S."/>
            <person name="Rosen B."/>
            <person name="Chan A."/>
            <person name="Zhou S."/>
            <person name="Gentzbittel L."/>
            <person name="Childs K.L."/>
            <person name="Yandell M."/>
            <person name="Gundlach H."/>
            <person name="Mayer K.F."/>
            <person name="Schwartz D.C."/>
            <person name="Town C.D."/>
        </authorList>
    </citation>
    <scope>GENOME REANNOTATION</scope>
    <source>
        <strain evidence="3 4">cv. Jemalong A17</strain>
    </source>
</reference>
<keyword evidence="1 2" id="KW-0812">Transmembrane</keyword>
<sequence length="118" mass="13587">MTTSHFSVVSQVFGDFLVFEAELHDLIMAMEFALEHSWNNFGLRVILEASFKLSGTLILFLIVQAFMATLLMVLFGGRLRSFIREDFRINFRPTLKLGRQEQEITTSLIAKKTDRRIG</sequence>